<sequence>MSSNLNIRHTNGEEAVITENETGDKHKFGAEPTKKQIKLLEFTVMPKHLQFNPFVYTGYRPQMNSWECIMSLTYFHNETLNILTHGLPLLYAIWKLPGLLPWDEMPLPILPYFHAAATVCPWLGSSIYHLFMNHYSGVKTYERLLQWDVAGVWVTQSCGGFSSIFVVYAAGPWERRISFAAMFIMRLFILCLRYTPYGGGHPEALYHVLMQDFWSLVGAVISASQIPERWLPGKFDYAFNSHNVMHVLVVLGGLHMHWAVQKDFRWVAENQCPK</sequence>
<dbReference type="GO" id="GO:0016020">
    <property type="term" value="C:membrane"/>
    <property type="evidence" value="ECO:0007669"/>
    <property type="project" value="UniProtKB-SubCell"/>
</dbReference>
<dbReference type="PANTHER" id="PTHR20855:SF138">
    <property type="entry name" value="PROGESTIN AND ADIPOQ RECEPTOR FAMILY MEMBER 4"/>
    <property type="match status" value="1"/>
</dbReference>
<feature type="binding site" evidence="6">
    <location>
        <position position="242"/>
    </location>
    <ligand>
        <name>Zn(2+)</name>
        <dbReference type="ChEBI" id="CHEBI:29105"/>
    </ligand>
</feature>
<evidence type="ECO:0008006" key="10">
    <source>
        <dbReference type="Google" id="ProtNLM"/>
    </source>
</evidence>
<comment type="similarity">
    <text evidence="2">Belongs to the ADIPOR family.</text>
</comment>
<keyword evidence="3 7" id="KW-0812">Transmembrane</keyword>
<feature type="transmembrane region" description="Helical" evidence="7">
    <location>
        <begin position="80"/>
        <end position="97"/>
    </location>
</feature>
<evidence type="ECO:0000256" key="2">
    <source>
        <dbReference type="ARBA" id="ARBA00007018"/>
    </source>
</evidence>
<dbReference type="Proteomes" id="UP001054837">
    <property type="component" value="Unassembled WGS sequence"/>
</dbReference>
<dbReference type="EMBL" id="BPLQ01003000">
    <property type="protein sequence ID" value="GIX96951.1"/>
    <property type="molecule type" value="Genomic_DNA"/>
</dbReference>
<evidence type="ECO:0000313" key="9">
    <source>
        <dbReference type="Proteomes" id="UP001054837"/>
    </source>
</evidence>
<feature type="transmembrane region" description="Helical" evidence="7">
    <location>
        <begin position="152"/>
        <end position="171"/>
    </location>
</feature>
<proteinExistence type="inferred from homology"/>
<dbReference type="InterPro" id="IPR004254">
    <property type="entry name" value="AdipoR/HlyIII-related"/>
</dbReference>
<evidence type="ECO:0000256" key="3">
    <source>
        <dbReference type="ARBA" id="ARBA00022692"/>
    </source>
</evidence>
<evidence type="ECO:0000256" key="4">
    <source>
        <dbReference type="ARBA" id="ARBA00022989"/>
    </source>
</evidence>
<organism evidence="8 9">
    <name type="scientific">Caerostris darwini</name>
    <dbReference type="NCBI Taxonomy" id="1538125"/>
    <lineage>
        <taxon>Eukaryota</taxon>
        <taxon>Metazoa</taxon>
        <taxon>Ecdysozoa</taxon>
        <taxon>Arthropoda</taxon>
        <taxon>Chelicerata</taxon>
        <taxon>Arachnida</taxon>
        <taxon>Araneae</taxon>
        <taxon>Araneomorphae</taxon>
        <taxon>Entelegynae</taxon>
        <taxon>Araneoidea</taxon>
        <taxon>Araneidae</taxon>
        <taxon>Caerostris</taxon>
    </lineage>
</organism>
<feature type="binding site" evidence="6">
    <location>
        <position position="129"/>
    </location>
    <ligand>
        <name>Zn(2+)</name>
        <dbReference type="ChEBI" id="CHEBI:29105"/>
    </ligand>
</feature>
<keyword evidence="6" id="KW-0479">Metal-binding</keyword>
<keyword evidence="6" id="KW-0862">Zinc</keyword>
<evidence type="ECO:0000256" key="6">
    <source>
        <dbReference type="PIRSR" id="PIRSR604254-1"/>
    </source>
</evidence>
<evidence type="ECO:0000256" key="7">
    <source>
        <dbReference type="SAM" id="Phobius"/>
    </source>
</evidence>
<keyword evidence="5 7" id="KW-0472">Membrane</keyword>
<dbReference type="GO" id="GO:0046872">
    <property type="term" value="F:metal ion binding"/>
    <property type="evidence" value="ECO:0007669"/>
    <property type="project" value="UniProtKB-KW"/>
</dbReference>
<gene>
    <name evidence="8" type="ORF">CDAR_558731</name>
</gene>
<comment type="subcellular location">
    <subcellularLocation>
        <location evidence="1">Membrane</location>
        <topology evidence="1">Multi-pass membrane protein</topology>
    </subcellularLocation>
</comment>
<name>A0AAV4PLC1_9ARAC</name>
<dbReference type="PANTHER" id="PTHR20855">
    <property type="entry name" value="ADIPOR/PROGESTIN RECEPTOR-RELATED"/>
    <property type="match status" value="1"/>
</dbReference>
<protein>
    <recommendedName>
        <fullName evidence="10">Progestin and adipoQ receptor family member 4</fullName>
    </recommendedName>
</protein>
<accession>A0AAV4PLC1</accession>
<feature type="transmembrane region" description="Helical" evidence="7">
    <location>
        <begin position="109"/>
        <end position="131"/>
    </location>
</feature>
<reference evidence="8 9" key="1">
    <citation type="submission" date="2021-06" db="EMBL/GenBank/DDBJ databases">
        <title>Caerostris darwini draft genome.</title>
        <authorList>
            <person name="Kono N."/>
            <person name="Arakawa K."/>
        </authorList>
    </citation>
    <scope>NUCLEOTIDE SEQUENCE [LARGE SCALE GENOMIC DNA]</scope>
</reference>
<keyword evidence="4 7" id="KW-1133">Transmembrane helix</keyword>
<keyword evidence="9" id="KW-1185">Reference proteome</keyword>
<dbReference type="AlphaFoldDB" id="A0AAV4PLC1"/>
<comment type="caution">
    <text evidence="8">The sequence shown here is derived from an EMBL/GenBank/DDBJ whole genome shotgun (WGS) entry which is preliminary data.</text>
</comment>
<evidence type="ECO:0000256" key="5">
    <source>
        <dbReference type="ARBA" id="ARBA00023136"/>
    </source>
</evidence>
<evidence type="ECO:0000313" key="8">
    <source>
        <dbReference type="EMBL" id="GIX96951.1"/>
    </source>
</evidence>
<dbReference type="GO" id="GO:0038023">
    <property type="term" value="F:signaling receptor activity"/>
    <property type="evidence" value="ECO:0007669"/>
    <property type="project" value="TreeGrafter"/>
</dbReference>
<dbReference type="Pfam" id="PF03006">
    <property type="entry name" value="HlyIII"/>
    <property type="match status" value="1"/>
</dbReference>
<evidence type="ECO:0000256" key="1">
    <source>
        <dbReference type="ARBA" id="ARBA00004141"/>
    </source>
</evidence>
<feature type="binding site" evidence="6">
    <location>
        <position position="246"/>
    </location>
    <ligand>
        <name>Zn(2+)</name>
        <dbReference type="ChEBI" id="CHEBI:29105"/>
    </ligand>
</feature>